<evidence type="ECO:0000313" key="1">
    <source>
        <dbReference type="EMBL" id="SDE22133.1"/>
    </source>
</evidence>
<keyword evidence="2" id="KW-1185">Reference proteome</keyword>
<dbReference type="EMBL" id="FNAN01000004">
    <property type="protein sequence ID" value="SDE22133.1"/>
    <property type="molecule type" value="Genomic_DNA"/>
</dbReference>
<dbReference type="SUPFAM" id="SSF51366">
    <property type="entry name" value="Ribulose-phoshate binding barrel"/>
    <property type="match status" value="1"/>
</dbReference>
<organism evidence="1 2">
    <name type="scientific">Dyadobacter soli</name>
    <dbReference type="NCBI Taxonomy" id="659014"/>
    <lineage>
        <taxon>Bacteria</taxon>
        <taxon>Pseudomonadati</taxon>
        <taxon>Bacteroidota</taxon>
        <taxon>Cytophagia</taxon>
        <taxon>Cytophagales</taxon>
        <taxon>Spirosomataceae</taxon>
        <taxon>Dyadobacter</taxon>
    </lineage>
</organism>
<dbReference type="OrthoDB" id="941905at2"/>
<evidence type="ECO:0000313" key="2">
    <source>
        <dbReference type="Proteomes" id="UP000198748"/>
    </source>
</evidence>
<dbReference type="RefSeq" id="WP_090147920.1">
    <property type="nucleotide sequence ID" value="NZ_FNAN01000004.1"/>
</dbReference>
<name>A0A1G7B544_9BACT</name>
<reference evidence="2" key="1">
    <citation type="submission" date="2016-10" db="EMBL/GenBank/DDBJ databases">
        <authorList>
            <person name="Varghese N."/>
            <person name="Submissions S."/>
        </authorList>
    </citation>
    <scope>NUCLEOTIDE SEQUENCE [LARGE SCALE GENOMIC DNA]</scope>
    <source>
        <strain evidence="2">DSM 25329</strain>
    </source>
</reference>
<dbReference type="Proteomes" id="UP000198748">
    <property type="component" value="Unassembled WGS sequence"/>
</dbReference>
<keyword evidence="1" id="KW-0413">Isomerase</keyword>
<proteinExistence type="predicted"/>
<dbReference type="AlphaFoldDB" id="A0A1G7B544"/>
<dbReference type="STRING" id="659014.SAMN04487996_10487"/>
<dbReference type="Gene3D" id="3.20.20.70">
    <property type="entry name" value="Aldolase class I"/>
    <property type="match status" value="1"/>
</dbReference>
<protein>
    <submittedName>
        <fullName evidence="1">Phosphoribosylanthranilate isomerase</fullName>
    </submittedName>
</protein>
<gene>
    <name evidence="1" type="ORF">SAMN04487996_10487</name>
</gene>
<accession>A0A1G7B544</accession>
<dbReference type="InterPro" id="IPR011060">
    <property type="entry name" value="RibuloseP-bd_barrel"/>
</dbReference>
<sequence>MLTKTVKISNVTNLSDARYCAGMGVEMLGFSIDEDSPNYISPKKFEDICSWLAGVTLVAETAKTDPDAIISALADYPVHAVQVNDPGLLSYLRTDLSLPLLLRVSVDLYDAGEIVPILSRYEGEVKHFLLESDNEAELAEVWMQVLGTVEAEYPILVGFGLDNEFTVSALTELLPNIGIALRGSEEIRPGYKDFGSMMDILEALEEQ</sequence>
<dbReference type="GO" id="GO:0016853">
    <property type="term" value="F:isomerase activity"/>
    <property type="evidence" value="ECO:0007669"/>
    <property type="project" value="UniProtKB-KW"/>
</dbReference>
<dbReference type="InterPro" id="IPR013785">
    <property type="entry name" value="Aldolase_TIM"/>
</dbReference>